<dbReference type="FunCoup" id="W4JZW6">
    <property type="interactions" value="4"/>
</dbReference>
<dbReference type="RefSeq" id="XP_009549379.1">
    <property type="nucleotide sequence ID" value="XM_009551084.1"/>
</dbReference>
<feature type="domain" description="Gfo/Idh/MocA-like oxidoreductase N-terminal" evidence="6">
    <location>
        <begin position="9"/>
        <end position="138"/>
    </location>
</feature>
<reference evidence="8 9" key="1">
    <citation type="journal article" date="2012" name="New Phytol.">
        <title>Insight into trade-off between wood decay and parasitism from the genome of a fungal forest pathogen.</title>
        <authorList>
            <person name="Olson A."/>
            <person name="Aerts A."/>
            <person name="Asiegbu F."/>
            <person name="Belbahri L."/>
            <person name="Bouzid O."/>
            <person name="Broberg A."/>
            <person name="Canback B."/>
            <person name="Coutinho P.M."/>
            <person name="Cullen D."/>
            <person name="Dalman K."/>
            <person name="Deflorio G."/>
            <person name="van Diepen L.T."/>
            <person name="Dunand C."/>
            <person name="Duplessis S."/>
            <person name="Durling M."/>
            <person name="Gonthier P."/>
            <person name="Grimwood J."/>
            <person name="Fossdal C.G."/>
            <person name="Hansson D."/>
            <person name="Henrissat B."/>
            <person name="Hietala A."/>
            <person name="Himmelstrand K."/>
            <person name="Hoffmeister D."/>
            <person name="Hogberg N."/>
            <person name="James T.Y."/>
            <person name="Karlsson M."/>
            <person name="Kohler A."/>
            <person name="Kues U."/>
            <person name="Lee Y.H."/>
            <person name="Lin Y.C."/>
            <person name="Lind M."/>
            <person name="Lindquist E."/>
            <person name="Lombard V."/>
            <person name="Lucas S."/>
            <person name="Lunden K."/>
            <person name="Morin E."/>
            <person name="Murat C."/>
            <person name="Park J."/>
            <person name="Raffaello T."/>
            <person name="Rouze P."/>
            <person name="Salamov A."/>
            <person name="Schmutz J."/>
            <person name="Solheim H."/>
            <person name="Stahlberg J."/>
            <person name="Velez H."/>
            <person name="de Vries R.P."/>
            <person name="Wiebenga A."/>
            <person name="Woodward S."/>
            <person name="Yakovlev I."/>
            <person name="Garbelotto M."/>
            <person name="Martin F."/>
            <person name="Grigoriev I.V."/>
            <person name="Stenlid J."/>
        </authorList>
    </citation>
    <scope>NUCLEOTIDE SEQUENCE [LARGE SCALE GENOMIC DNA]</scope>
    <source>
        <strain evidence="8 9">TC 32-1</strain>
    </source>
</reference>
<dbReference type="PANTHER" id="PTHR22604">
    <property type="entry name" value="OXIDOREDUCTASES"/>
    <property type="match status" value="1"/>
</dbReference>
<comment type="catalytic activity">
    <reaction evidence="5">
        <text>D-xylose + NADP(+) = D-xylono-1,5-lactone + NADPH + H(+)</text>
        <dbReference type="Rhea" id="RHEA:22000"/>
        <dbReference type="ChEBI" id="CHEBI:15378"/>
        <dbReference type="ChEBI" id="CHEBI:15867"/>
        <dbReference type="ChEBI" id="CHEBI:53455"/>
        <dbReference type="ChEBI" id="CHEBI:57783"/>
        <dbReference type="ChEBI" id="CHEBI:58349"/>
        <dbReference type="EC" id="1.1.1.179"/>
    </reaction>
</comment>
<evidence type="ECO:0000256" key="3">
    <source>
        <dbReference type="ARBA" id="ARBA00038984"/>
    </source>
</evidence>
<dbReference type="InterPro" id="IPR036291">
    <property type="entry name" value="NAD(P)-bd_dom_sf"/>
</dbReference>
<evidence type="ECO:0000259" key="7">
    <source>
        <dbReference type="Pfam" id="PF22725"/>
    </source>
</evidence>
<dbReference type="Gene3D" id="3.30.360.10">
    <property type="entry name" value="Dihydrodipicolinate Reductase, domain 2"/>
    <property type="match status" value="1"/>
</dbReference>
<dbReference type="GO" id="GO:0047837">
    <property type="term" value="F:D-xylose 1-dehydrogenase (NADP+) activity"/>
    <property type="evidence" value="ECO:0007669"/>
    <property type="project" value="UniProtKB-EC"/>
</dbReference>
<gene>
    <name evidence="8" type="ORF">HETIRDRAFT_478485</name>
</gene>
<feature type="domain" description="GFO/IDH/MocA-like oxidoreductase" evidence="7">
    <location>
        <begin position="149"/>
        <end position="262"/>
    </location>
</feature>
<keyword evidence="9" id="KW-1185">Reference proteome</keyword>
<evidence type="ECO:0000259" key="6">
    <source>
        <dbReference type="Pfam" id="PF01408"/>
    </source>
</evidence>
<accession>W4JZW6</accession>
<dbReference type="InterPro" id="IPR055170">
    <property type="entry name" value="GFO_IDH_MocA-like_dom"/>
</dbReference>
<proteinExistence type="inferred from homology"/>
<dbReference type="OrthoDB" id="2129491at2759"/>
<dbReference type="EC" id="1.1.1.179" evidence="3"/>
<dbReference type="STRING" id="747525.W4JZW6"/>
<dbReference type="EMBL" id="KI925461">
    <property type="protein sequence ID" value="ETW79113.1"/>
    <property type="molecule type" value="Genomic_DNA"/>
</dbReference>
<dbReference type="GeneID" id="20677822"/>
<organism evidence="8 9">
    <name type="scientific">Heterobasidion irregulare (strain TC 32-1)</name>
    <dbReference type="NCBI Taxonomy" id="747525"/>
    <lineage>
        <taxon>Eukaryota</taxon>
        <taxon>Fungi</taxon>
        <taxon>Dikarya</taxon>
        <taxon>Basidiomycota</taxon>
        <taxon>Agaricomycotina</taxon>
        <taxon>Agaricomycetes</taxon>
        <taxon>Russulales</taxon>
        <taxon>Bondarzewiaceae</taxon>
        <taxon>Heterobasidion</taxon>
        <taxon>Heterobasidion annosum species complex</taxon>
    </lineage>
</organism>
<evidence type="ECO:0000256" key="5">
    <source>
        <dbReference type="ARBA" id="ARBA00049233"/>
    </source>
</evidence>
<dbReference type="HOGENOM" id="CLU_023194_7_2_1"/>
<sequence length="368" mass="40457">MVLEQPLVFRWGIISTGNIATAFVKDMLVDPKTRDVHDVIHKVVAVGSRSAESAQGFIDNVAGGDKTIKAYGNYADVYADKDVDAIYVGTPHTYHYVNACDAIKANKHVLVEKPATTNSAELKALLSLAREHGVFLMEAMWTRFQPVARSVRRIIEEGTLGNPVMVHADLSGDFDIENISPHHRILDPQLGGGALLDLGPYPLVWAIIALFEQTANNREQPTVTASIVKTPITGVDRTSSFILDFPAIQAQASLSCSINLPAISPGAIIRFHNGNILIPAPIYCPKSYTVQYFDNPGSGIVQREETVRVSFEGGGWHFQADDVARCVRDGKLESNIWGHEKTILAMKIFDEVRRQGRYILPEGVEKVI</sequence>
<dbReference type="eggNOG" id="KOG2741">
    <property type="taxonomic scope" value="Eukaryota"/>
</dbReference>
<dbReference type="GO" id="GO:0000166">
    <property type="term" value="F:nucleotide binding"/>
    <property type="evidence" value="ECO:0007669"/>
    <property type="project" value="InterPro"/>
</dbReference>
<evidence type="ECO:0000256" key="2">
    <source>
        <dbReference type="ARBA" id="ARBA00023002"/>
    </source>
</evidence>
<evidence type="ECO:0000256" key="4">
    <source>
        <dbReference type="ARBA" id="ARBA00042988"/>
    </source>
</evidence>
<evidence type="ECO:0000313" key="9">
    <source>
        <dbReference type="Proteomes" id="UP000030671"/>
    </source>
</evidence>
<dbReference type="Gene3D" id="3.40.50.720">
    <property type="entry name" value="NAD(P)-binding Rossmann-like Domain"/>
    <property type="match status" value="1"/>
</dbReference>
<dbReference type="SUPFAM" id="SSF55347">
    <property type="entry name" value="Glyceraldehyde-3-phosphate dehydrogenase-like, C-terminal domain"/>
    <property type="match status" value="1"/>
</dbReference>
<dbReference type="SUPFAM" id="SSF51735">
    <property type="entry name" value="NAD(P)-binding Rossmann-fold domains"/>
    <property type="match status" value="1"/>
</dbReference>
<dbReference type="Pfam" id="PF01408">
    <property type="entry name" value="GFO_IDH_MocA"/>
    <property type="match status" value="1"/>
</dbReference>
<dbReference type="InterPro" id="IPR000683">
    <property type="entry name" value="Gfo/Idh/MocA-like_OxRdtase_N"/>
</dbReference>
<evidence type="ECO:0000256" key="1">
    <source>
        <dbReference type="ARBA" id="ARBA00010928"/>
    </source>
</evidence>
<keyword evidence="2" id="KW-0560">Oxidoreductase</keyword>
<dbReference type="KEGG" id="hir:HETIRDRAFT_478485"/>
<dbReference type="Pfam" id="PF22725">
    <property type="entry name" value="GFO_IDH_MocA_C3"/>
    <property type="match status" value="1"/>
</dbReference>
<evidence type="ECO:0000313" key="8">
    <source>
        <dbReference type="EMBL" id="ETW79113.1"/>
    </source>
</evidence>
<dbReference type="AlphaFoldDB" id="W4JZW6"/>
<comment type="similarity">
    <text evidence="1">Belongs to the Gfo/Idh/MocA family.</text>
</comment>
<protein>
    <recommendedName>
        <fullName evidence="3">D-xylose 1-dehydrogenase (NADP(+), D-xylono-1,5-lactone-forming)</fullName>
        <ecNumber evidence="3">1.1.1.179</ecNumber>
    </recommendedName>
    <alternativeName>
        <fullName evidence="4">D-xylose-NADP dehydrogenase</fullName>
    </alternativeName>
</protein>
<dbReference type="InParanoid" id="W4JZW6"/>
<name>W4JZW6_HETIT</name>
<dbReference type="InterPro" id="IPR050984">
    <property type="entry name" value="Gfo/Idh/MocA_domain"/>
</dbReference>
<dbReference type="Proteomes" id="UP000030671">
    <property type="component" value="Unassembled WGS sequence"/>
</dbReference>
<dbReference type="PANTHER" id="PTHR22604:SF105">
    <property type="entry name" value="TRANS-1,2-DIHYDROBENZENE-1,2-DIOL DEHYDROGENASE"/>
    <property type="match status" value="1"/>
</dbReference>